<reference evidence="1" key="2">
    <citation type="journal article" date="2015" name="Data Brief">
        <title>Shoot transcriptome of the giant reed, Arundo donax.</title>
        <authorList>
            <person name="Barrero R.A."/>
            <person name="Guerrero F.D."/>
            <person name="Moolhuijzen P."/>
            <person name="Goolsby J.A."/>
            <person name="Tidwell J."/>
            <person name="Bellgard S.E."/>
            <person name="Bellgard M.I."/>
        </authorList>
    </citation>
    <scope>NUCLEOTIDE SEQUENCE</scope>
    <source>
        <tissue evidence="1">Shoot tissue taken approximately 20 cm above the soil surface</tissue>
    </source>
</reference>
<protein>
    <submittedName>
        <fullName evidence="1">Uncharacterized protein</fullName>
    </submittedName>
</protein>
<organism evidence="1">
    <name type="scientific">Arundo donax</name>
    <name type="common">Giant reed</name>
    <name type="synonym">Donax arundinaceus</name>
    <dbReference type="NCBI Taxonomy" id="35708"/>
    <lineage>
        <taxon>Eukaryota</taxon>
        <taxon>Viridiplantae</taxon>
        <taxon>Streptophyta</taxon>
        <taxon>Embryophyta</taxon>
        <taxon>Tracheophyta</taxon>
        <taxon>Spermatophyta</taxon>
        <taxon>Magnoliopsida</taxon>
        <taxon>Liliopsida</taxon>
        <taxon>Poales</taxon>
        <taxon>Poaceae</taxon>
        <taxon>PACMAD clade</taxon>
        <taxon>Arundinoideae</taxon>
        <taxon>Arundineae</taxon>
        <taxon>Arundo</taxon>
    </lineage>
</organism>
<dbReference type="EMBL" id="GBRH01228508">
    <property type="protein sequence ID" value="JAD69387.1"/>
    <property type="molecule type" value="Transcribed_RNA"/>
</dbReference>
<evidence type="ECO:0000313" key="1">
    <source>
        <dbReference type="EMBL" id="JAD69387.1"/>
    </source>
</evidence>
<accession>A0A0A9CD02</accession>
<dbReference type="AlphaFoldDB" id="A0A0A9CD02"/>
<proteinExistence type="predicted"/>
<sequence length="49" mass="5184">MRASYLCPPLQFITAASIARATRGCRPTSWALPRPSCRRAAASAPSPAP</sequence>
<reference evidence="1" key="1">
    <citation type="submission" date="2014-09" db="EMBL/GenBank/DDBJ databases">
        <authorList>
            <person name="Magalhaes I.L.F."/>
            <person name="Oliveira U."/>
            <person name="Santos F.R."/>
            <person name="Vidigal T.H.D.A."/>
            <person name="Brescovit A.D."/>
            <person name="Santos A.J."/>
        </authorList>
    </citation>
    <scope>NUCLEOTIDE SEQUENCE</scope>
    <source>
        <tissue evidence="1">Shoot tissue taken approximately 20 cm above the soil surface</tissue>
    </source>
</reference>
<name>A0A0A9CD02_ARUDO</name>